<name>A0A9Q0DJZ0_9TELE</name>
<evidence type="ECO:0000256" key="2">
    <source>
        <dbReference type="ARBA" id="ARBA00023121"/>
    </source>
</evidence>
<keyword evidence="8" id="KW-1185">Reference proteome</keyword>
<evidence type="ECO:0000313" key="7">
    <source>
        <dbReference type="EMBL" id="KAJ3590631.1"/>
    </source>
</evidence>
<proteinExistence type="predicted"/>
<dbReference type="GO" id="GO:0005737">
    <property type="term" value="C:cytoplasm"/>
    <property type="evidence" value="ECO:0007669"/>
    <property type="project" value="TreeGrafter"/>
</dbReference>
<dbReference type="AlphaFoldDB" id="A0A9Q0DJZ0"/>
<dbReference type="Pfam" id="PF24695">
    <property type="entry name" value="PITM1-3"/>
    <property type="match status" value="1"/>
</dbReference>
<evidence type="ECO:0000313" key="6">
    <source>
        <dbReference type="EMBL" id="KAJ3590629.1"/>
    </source>
</evidence>
<dbReference type="PANTHER" id="PTHR10658">
    <property type="entry name" value="PHOSPHATIDYLINOSITOL TRANSFER PROTEIN"/>
    <property type="match status" value="1"/>
</dbReference>
<keyword evidence="5" id="KW-0732">Signal</keyword>
<feature type="signal peptide" evidence="5">
    <location>
        <begin position="1"/>
        <end position="30"/>
    </location>
</feature>
<keyword evidence="2" id="KW-0446">Lipid-binding</keyword>
<accession>A0A9Q0DJZ0</accession>
<dbReference type="EMBL" id="JANIIK010000114">
    <property type="protein sequence ID" value="KAJ3590629.1"/>
    <property type="molecule type" value="Genomic_DNA"/>
</dbReference>
<keyword evidence="3" id="KW-0472">Membrane</keyword>
<dbReference type="InterPro" id="IPR001666">
    <property type="entry name" value="PI_transfer"/>
</dbReference>
<comment type="caution">
    <text evidence="6">The sequence shown here is derived from an EMBL/GenBank/DDBJ whole genome shotgun (WGS) entry which is preliminary data.</text>
</comment>
<dbReference type="Proteomes" id="UP001148018">
    <property type="component" value="Unassembled WGS sequence"/>
</dbReference>
<organism evidence="6 8">
    <name type="scientific">Muraenolepis orangiensis</name>
    <name type="common">Patagonian moray cod</name>
    <dbReference type="NCBI Taxonomy" id="630683"/>
    <lineage>
        <taxon>Eukaryota</taxon>
        <taxon>Metazoa</taxon>
        <taxon>Chordata</taxon>
        <taxon>Craniata</taxon>
        <taxon>Vertebrata</taxon>
        <taxon>Euteleostomi</taxon>
        <taxon>Actinopterygii</taxon>
        <taxon>Neopterygii</taxon>
        <taxon>Teleostei</taxon>
        <taxon>Neoteleostei</taxon>
        <taxon>Acanthomorphata</taxon>
        <taxon>Zeiogadaria</taxon>
        <taxon>Gadariae</taxon>
        <taxon>Gadiformes</taxon>
        <taxon>Muraenolepidoidei</taxon>
        <taxon>Muraenolepididae</taxon>
        <taxon>Muraenolepis</taxon>
    </lineage>
</organism>
<dbReference type="GO" id="GO:0008525">
    <property type="term" value="F:phosphatidylcholine transporter activity"/>
    <property type="evidence" value="ECO:0007669"/>
    <property type="project" value="TreeGrafter"/>
</dbReference>
<evidence type="ECO:0000256" key="5">
    <source>
        <dbReference type="SAM" id="SignalP"/>
    </source>
</evidence>
<dbReference type="GO" id="GO:0035091">
    <property type="term" value="F:phosphatidylinositol binding"/>
    <property type="evidence" value="ECO:0007669"/>
    <property type="project" value="TreeGrafter"/>
</dbReference>
<dbReference type="GO" id="GO:0008526">
    <property type="term" value="F:phosphatidylinositol transfer activity"/>
    <property type="evidence" value="ECO:0007669"/>
    <property type="project" value="TreeGrafter"/>
</dbReference>
<evidence type="ECO:0000256" key="4">
    <source>
        <dbReference type="SAM" id="MobiDB-lite"/>
    </source>
</evidence>
<feature type="chain" id="PRO_5040654021" evidence="5">
    <location>
        <begin position="31"/>
        <end position="218"/>
    </location>
</feature>
<sequence length="218" mass="23902">MPWGVISMICLTVSLPLWLLPLLFPLNTTANHRVNDVIATEDGPQTLVGRFMYGPLDMVTLTGEKCHIKINSAYGSMKDISVYNMLDLSPAQICIVGRPSKKYQNQCQFLSEGYAAHLSTLQFGHRARPKKTSSVRMVLRKGSFGLSAKPDFLCKRTHLRRTMSVQQPDPPCTPNPKPERAQSQPESDKDHGGGGVGGGPSVQGVWGRASMHRGDTTP</sequence>
<comment type="subcellular location">
    <subcellularLocation>
        <location evidence="1">Endomembrane system</location>
    </subcellularLocation>
</comment>
<feature type="region of interest" description="Disordered" evidence="4">
    <location>
        <begin position="161"/>
        <end position="218"/>
    </location>
</feature>
<dbReference type="PANTHER" id="PTHR10658:SF27">
    <property type="entry name" value="PHOSPHATIDYLINOSITOL TRANSFER PROTEIN BETA ISOFORM"/>
    <property type="match status" value="1"/>
</dbReference>
<evidence type="ECO:0000313" key="8">
    <source>
        <dbReference type="Proteomes" id="UP001148018"/>
    </source>
</evidence>
<dbReference type="OrthoDB" id="10053061at2759"/>
<dbReference type="EMBL" id="JANIIK010000114">
    <property type="protein sequence ID" value="KAJ3590631.1"/>
    <property type="molecule type" value="Genomic_DNA"/>
</dbReference>
<evidence type="ECO:0000256" key="3">
    <source>
        <dbReference type="ARBA" id="ARBA00023136"/>
    </source>
</evidence>
<protein>
    <submittedName>
        <fullName evidence="6">Uncharacterized protein</fullName>
    </submittedName>
</protein>
<dbReference type="GO" id="GO:0031210">
    <property type="term" value="F:phosphatidylcholine binding"/>
    <property type="evidence" value="ECO:0007669"/>
    <property type="project" value="TreeGrafter"/>
</dbReference>
<gene>
    <name evidence="6" type="ORF">NHX12_008579</name>
    <name evidence="7" type="ORF">NHX12_008581</name>
</gene>
<reference evidence="6" key="1">
    <citation type="submission" date="2022-07" db="EMBL/GenBank/DDBJ databases">
        <title>Chromosome-level genome of Muraenolepis orangiensis.</title>
        <authorList>
            <person name="Kim J."/>
        </authorList>
    </citation>
    <scope>NUCLEOTIDE SEQUENCE</scope>
    <source>
        <strain evidence="6">KU_S4_2022</strain>
        <tissue evidence="6">Muscle</tissue>
    </source>
</reference>
<evidence type="ECO:0000256" key="1">
    <source>
        <dbReference type="ARBA" id="ARBA00004308"/>
    </source>
</evidence>